<proteinExistence type="predicted"/>
<feature type="chain" id="PRO_5009788323" evidence="7">
    <location>
        <begin position="22"/>
        <end position="108"/>
    </location>
</feature>
<dbReference type="GO" id="GO:0009055">
    <property type="term" value="F:electron transfer activity"/>
    <property type="evidence" value="ECO:0007669"/>
    <property type="project" value="InterPro"/>
</dbReference>
<dbReference type="RefSeq" id="WP_006384284.1">
    <property type="nucleotide sequence ID" value="NZ_AP028040.1"/>
</dbReference>
<dbReference type="GeneID" id="75276153"/>
<evidence type="ECO:0000256" key="1">
    <source>
        <dbReference type="ARBA" id="ARBA00022448"/>
    </source>
</evidence>
<evidence type="ECO:0000313" key="11">
    <source>
        <dbReference type="Proteomes" id="UP000187251"/>
    </source>
</evidence>
<accession>A0A0D6H8U4</accession>
<protein>
    <submittedName>
        <fullName evidence="9">C-type cytochrome</fullName>
    </submittedName>
    <submittedName>
        <fullName evidence="10">Cytochrome C</fullName>
    </submittedName>
</protein>
<keyword evidence="4" id="KW-0249">Electron transport</keyword>
<comment type="caution">
    <text evidence="9">The sequence shown here is derived from an EMBL/GenBank/DDBJ whole genome shotgun (WGS) entry which is preliminary data.</text>
</comment>
<evidence type="ECO:0000256" key="4">
    <source>
        <dbReference type="ARBA" id="ARBA00022982"/>
    </source>
</evidence>
<evidence type="ECO:0000256" key="5">
    <source>
        <dbReference type="ARBA" id="ARBA00023004"/>
    </source>
</evidence>
<accession>A0A0M7IAY1</accession>
<dbReference type="OrthoDB" id="9814708at2"/>
<evidence type="ECO:0000313" key="10">
    <source>
        <dbReference type="EMBL" id="OMG81658.1"/>
    </source>
</evidence>
<dbReference type="SUPFAM" id="SSF46626">
    <property type="entry name" value="Cytochrome c"/>
    <property type="match status" value="1"/>
</dbReference>
<evidence type="ECO:0000313" key="12">
    <source>
        <dbReference type="Proteomes" id="UP001141992"/>
    </source>
</evidence>
<evidence type="ECO:0000256" key="7">
    <source>
        <dbReference type="SAM" id="SignalP"/>
    </source>
</evidence>
<reference evidence="10 11" key="1">
    <citation type="submission" date="2016-09" db="EMBL/GenBank/DDBJ databases">
        <title>Phylogenomics of Achromobacter.</title>
        <authorList>
            <person name="Jeukens J."/>
            <person name="Freschi L."/>
            <person name="Vincent A.T."/>
            <person name="Emond-Rheault J.-G."/>
            <person name="Kukavica-Ibrulj I."/>
            <person name="Charette S.J."/>
            <person name="Levesque R.C."/>
        </authorList>
    </citation>
    <scope>NUCLEOTIDE SEQUENCE [LARGE SCALE GENOMIC DNA]</scope>
    <source>
        <strain evidence="10 11">AUS488</strain>
    </source>
</reference>
<feature type="domain" description="Cytochrome c" evidence="8">
    <location>
        <begin position="28"/>
        <end position="107"/>
    </location>
</feature>
<dbReference type="EMBL" id="MJMN01000028">
    <property type="protein sequence ID" value="OMG81658.1"/>
    <property type="molecule type" value="Genomic_DNA"/>
</dbReference>
<evidence type="ECO:0000259" key="8">
    <source>
        <dbReference type="PROSITE" id="PS51007"/>
    </source>
</evidence>
<dbReference type="Proteomes" id="UP001141992">
    <property type="component" value="Unassembled WGS sequence"/>
</dbReference>
<reference evidence="9" key="2">
    <citation type="submission" date="2022-12" db="EMBL/GenBank/DDBJ databases">
        <authorList>
            <person name="Voronina O.L."/>
            <person name="Kunda M.S."/>
            <person name="Ryzhova N."/>
            <person name="Aksenova E.I."/>
        </authorList>
    </citation>
    <scope>NUCLEOTIDE SEQUENCE</scope>
    <source>
        <strain evidence="9">SCCH136:Ach223948</strain>
    </source>
</reference>
<keyword evidence="3 6" id="KW-0479">Metal-binding</keyword>
<dbReference type="PANTHER" id="PTHR40942:SF4">
    <property type="entry name" value="CYTOCHROME C5"/>
    <property type="match status" value="1"/>
</dbReference>
<dbReference type="Pfam" id="PF13442">
    <property type="entry name" value="Cytochrome_CBB3"/>
    <property type="match status" value="1"/>
</dbReference>
<sequence>MSLAIRLALAAGLAVGGLAHAAADAPAQLDPAGEKLYRSACVVCHASGVANAPKLGDKQAWAPFLAQGADALLATVLKGKGAMPPRGGTAADEATLRAAVAYMMDAAR</sequence>
<keyword evidence="7" id="KW-0732">Signal</keyword>
<dbReference type="InterPro" id="IPR002323">
    <property type="entry name" value="Cyt_CIE"/>
</dbReference>
<gene>
    <name evidence="10" type="ORF">BIZ92_30765</name>
    <name evidence="9" type="ORF">O9570_16210</name>
</gene>
<dbReference type="PROSITE" id="PS51007">
    <property type="entry name" value="CYTC"/>
    <property type="match status" value="1"/>
</dbReference>
<evidence type="ECO:0000256" key="2">
    <source>
        <dbReference type="ARBA" id="ARBA00022617"/>
    </source>
</evidence>
<dbReference type="PRINTS" id="PR00607">
    <property type="entry name" value="CYTCHROMECIE"/>
</dbReference>
<dbReference type="GO" id="GO:0005506">
    <property type="term" value="F:iron ion binding"/>
    <property type="evidence" value="ECO:0007669"/>
    <property type="project" value="InterPro"/>
</dbReference>
<name>A0A0D6H8U4_ALCXX</name>
<dbReference type="AlphaFoldDB" id="A0A0D6H8U4"/>
<dbReference type="Gene3D" id="1.10.760.10">
    <property type="entry name" value="Cytochrome c-like domain"/>
    <property type="match status" value="1"/>
</dbReference>
<keyword evidence="5 6" id="KW-0408">Iron</keyword>
<dbReference type="InterPro" id="IPR009056">
    <property type="entry name" value="Cyt_c-like_dom"/>
</dbReference>
<dbReference type="Proteomes" id="UP000187251">
    <property type="component" value="Unassembled WGS sequence"/>
</dbReference>
<dbReference type="EMBL" id="JAPZVI010000012">
    <property type="protein sequence ID" value="MCZ8402997.1"/>
    <property type="molecule type" value="Genomic_DNA"/>
</dbReference>
<dbReference type="PANTHER" id="PTHR40942">
    <property type="match status" value="1"/>
</dbReference>
<evidence type="ECO:0000313" key="9">
    <source>
        <dbReference type="EMBL" id="MCZ8402997.1"/>
    </source>
</evidence>
<dbReference type="eggNOG" id="COG3245">
    <property type="taxonomic scope" value="Bacteria"/>
</dbReference>
<keyword evidence="1" id="KW-0813">Transport</keyword>
<dbReference type="KEGG" id="axx:ERS451415_02179"/>
<feature type="signal peptide" evidence="7">
    <location>
        <begin position="1"/>
        <end position="21"/>
    </location>
</feature>
<dbReference type="GO" id="GO:0020037">
    <property type="term" value="F:heme binding"/>
    <property type="evidence" value="ECO:0007669"/>
    <property type="project" value="InterPro"/>
</dbReference>
<evidence type="ECO:0000256" key="3">
    <source>
        <dbReference type="ARBA" id="ARBA00022723"/>
    </source>
</evidence>
<organism evidence="9 12">
    <name type="scientific">Alcaligenes xylosoxydans xylosoxydans</name>
    <name type="common">Achromobacter xylosoxidans</name>
    <dbReference type="NCBI Taxonomy" id="85698"/>
    <lineage>
        <taxon>Bacteria</taxon>
        <taxon>Pseudomonadati</taxon>
        <taxon>Pseudomonadota</taxon>
        <taxon>Betaproteobacteria</taxon>
        <taxon>Burkholderiales</taxon>
        <taxon>Alcaligenaceae</taxon>
        <taxon>Achromobacter</taxon>
    </lineage>
</organism>
<dbReference type="PATRIC" id="fig|85698.15.peg.5074"/>
<keyword evidence="2 6" id="KW-0349">Heme</keyword>
<evidence type="ECO:0000256" key="6">
    <source>
        <dbReference type="PROSITE-ProRule" id="PRU00433"/>
    </source>
</evidence>
<dbReference type="InterPro" id="IPR036909">
    <property type="entry name" value="Cyt_c-like_dom_sf"/>
</dbReference>